<dbReference type="GO" id="GO:0030915">
    <property type="term" value="C:Smc5-Smc6 complex"/>
    <property type="evidence" value="ECO:0007669"/>
    <property type="project" value="TreeGrafter"/>
</dbReference>
<dbReference type="Proteomes" id="UP001187192">
    <property type="component" value="Unassembled WGS sequence"/>
</dbReference>
<evidence type="ECO:0000256" key="2">
    <source>
        <dbReference type="ARBA" id="ARBA00018687"/>
    </source>
</evidence>
<dbReference type="Gene3D" id="3.40.50.300">
    <property type="entry name" value="P-loop containing nucleotide triphosphate hydrolases"/>
    <property type="match status" value="2"/>
</dbReference>
<reference evidence="7" key="1">
    <citation type="submission" date="2023-07" db="EMBL/GenBank/DDBJ databases">
        <title>draft genome sequence of fig (Ficus carica).</title>
        <authorList>
            <person name="Takahashi T."/>
            <person name="Nishimura K."/>
        </authorList>
    </citation>
    <scope>NUCLEOTIDE SEQUENCE</scope>
</reference>
<dbReference type="InterPro" id="IPR027417">
    <property type="entry name" value="P-loop_NTPase"/>
</dbReference>
<dbReference type="EMBL" id="BTGU01000047">
    <property type="protein sequence ID" value="GMN53654.1"/>
    <property type="molecule type" value="Genomic_DNA"/>
</dbReference>
<evidence type="ECO:0000313" key="8">
    <source>
        <dbReference type="Proteomes" id="UP001187192"/>
    </source>
</evidence>
<feature type="coiled-coil region" evidence="4">
    <location>
        <begin position="857"/>
        <end position="894"/>
    </location>
</feature>
<evidence type="ECO:0000259" key="6">
    <source>
        <dbReference type="Pfam" id="PF13476"/>
    </source>
</evidence>
<dbReference type="GO" id="GO:0003697">
    <property type="term" value="F:single-stranded DNA binding"/>
    <property type="evidence" value="ECO:0007669"/>
    <property type="project" value="TreeGrafter"/>
</dbReference>
<organism evidence="7 8">
    <name type="scientific">Ficus carica</name>
    <name type="common">Common fig</name>
    <dbReference type="NCBI Taxonomy" id="3494"/>
    <lineage>
        <taxon>Eukaryota</taxon>
        <taxon>Viridiplantae</taxon>
        <taxon>Streptophyta</taxon>
        <taxon>Embryophyta</taxon>
        <taxon>Tracheophyta</taxon>
        <taxon>Spermatophyta</taxon>
        <taxon>Magnoliopsida</taxon>
        <taxon>eudicotyledons</taxon>
        <taxon>Gunneridae</taxon>
        <taxon>Pentapetalae</taxon>
        <taxon>rosids</taxon>
        <taxon>fabids</taxon>
        <taxon>Rosales</taxon>
        <taxon>Moraceae</taxon>
        <taxon>Ficeae</taxon>
        <taxon>Ficus</taxon>
    </lineage>
</organism>
<keyword evidence="8" id="KW-1185">Reference proteome</keyword>
<gene>
    <name evidence="7" type="ORF">TIFTF001_022775</name>
</gene>
<dbReference type="GO" id="GO:0005634">
    <property type="term" value="C:nucleus"/>
    <property type="evidence" value="ECO:0007669"/>
    <property type="project" value="TreeGrafter"/>
</dbReference>
<feature type="coiled-coil region" evidence="4">
    <location>
        <begin position="637"/>
        <end position="713"/>
    </location>
</feature>
<accession>A0AA88ADB1</accession>
<dbReference type="SUPFAM" id="SSF52540">
    <property type="entry name" value="P-loop containing nucleoside triphosphate hydrolases"/>
    <property type="match status" value="2"/>
</dbReference>
<feature type="coiled-coil region" evidence="4">
    <location>
        <begin position="201"/>
        <end position="316"/>
    </location>
</feature>
<evidence type="ECO:0000256" key="5">
    <source>
        <dbReference type="SAM" id="MobiDB-lite"/>
    </source>
</evidence>
<feature type="compositionally biased region" description="Basic and acidic residues" evidence="5">
    <location>
        <begin position="1"/>
        <end position="12"/>
    </location>
</feature>
<evidence type="ECO:0000256" key="3">
    <source>
        <dbReference type="ARBA" id="ARBA00023054"/>
    </source>
</evidence>
<comment type="similarity">
    <text evidence="1">Belongs to the SMC family. SMC5 subfamily.</text>
</comment>
<dbReference type="AlphaFoldDB" id="A0AA88ADB1"/>
<evidence type="ECO:0000256" key="1">
    <source>
        <dbReference type="ARBA" id="ARBA00010171"/>
    </source>
</evidence>
<evidence type="ECO:0000256" key="4">
    <source>
        <dbReference type="SAM" id="Coils"/>
    </source>
</evidence>
<name>A0AA88ADB1_FICCA</name>
<evidence type="ECO:0000313" key="7">
    <source>
        <dbReference type="EMBL" id="GMN53654.1"/>
    </source>
</evidence>
<feature type="region of interest" description="Disordered" evidence="5">
    <location>
        <begin position="1"/>
        <end position="21"/>
    </location>
</feature>
<keyword evidence="3 4" id="KW-0175">Coiled coil</keyword>
<proteinExistence type="inferred from homology"/>
<protein>
    <recommendedName>
        <fullName evidence="2">Structural maintenance of chromosomes protein 5</fullName>
    </recommendedName>
</protein>
<dbReference type="PANTHER" id="PTHR45916:SF1">
    <property type="entry name" value="STRUCTURAL MAINTENANCE OF CHROMOSOMES PROTEIN 5"/>
    <property type="match status" value="1"/>
</dbReference>
<dbReference type="InterPro" id="IPR038729">
    <property type="entry name" value="Rad50/SbcC_AAA"/>
</dbReference>
<dbReference type="PANTHER" id="PTHR45916">
    <property type="entry name" value="STRUCTURAL MAINTENANCE OF CHROMOSOMES PROTEIN 5"/>
    <property type="match status" value="1"/>
</dbReference>
<dbReference type="GO" id="GO:0000724">
    <property type="term" value="P:double-strand break repair via homologous recombination"/>
    <property type="evidence" value="ECO:0007669"/>
    <property type="project" value="TreeGrafter"/>
</dbReference>
<comment type="caution">
    <text evidence="7">The sequence shown here is derived from an EMBL/GenBank/DDBJ whole genome shotgun (WGS) entry which is preliminary data.</text>
</comment>
<dbReference type="Pfam" id="PF13476">
    <property type="entry name" value="AAA_23"/>
    <property type="match status" value="1"/>
</dbReference>
<feature type="domain" description="Rad50/SbcC-type AAA" evidence="6">
    <location>
        <begin position="41"/>
        <end position="254"/>
    </location>
</feature>
<dbReference type="GO" id="GO:0016887">
    <property type="term" value="F:ATP hydrolysis activity"/>
    <property type="evidence" value="ECO:0007669"/>
    <property type="project" value="InterPro"/>
</dbReference>
<sequence length="1093" mass="126221">MASRCSRSDSDLRSTMAEPLAKRPKIIRGEDDYMPGNITEIELHNFMTFNHLKCKPGSRLNLVIGPNGSGKSSLVCAIALGLGGEPQLLGRATSIGAYVKRGEESGYIKITLRGTTKEESIIIMRKMDTRNKSEWFFNGKAVPKKDVTEITKRFNIQVGNLTQFLPQDRVCEFAKLTPVQLLEETEKAVGDPQLPIRHRALVEKSKELKNLERAVETNEKTLDQHKAHIAEQEREVERVRQREELRETAKTMEKKLPWLKYDMKKAEYMEVKEKEKDAKNKLDEAAKILNDLKKPIEKQKQEKASLDAKSKEVEKRINGNARRYASTMEKAEYLGVLAKGKSDEMEDLRRQEESRKIRILEAKEELADAVQNLKQLPPYDPRTNETKSLTDQILEQEVSVRRIRDLKLEKEKDSMQIRRTLDQCRGRLRDMESRNTKLLHALKDSGATGIFEAYNWVQGHRHEFNKDVYGPVLVEVNVADKLHANYLEGHVPYYIWKSFITQDSRDRDLLVNNFKSLKLDTPVLNYFGSESSYKEPGQISQQMRELGIYSRLDQVLEAPFAVKEVLTSQCRLENSYIGSKETDLKADEVFKLGIFDCWTPENHYRWSRSRYGGHVSASVEVVKRSQLLLCGSDVGEIESLRSRIMEQEESVARLDETVKSLQNEQRRTEDKSAELRKRQEEIIEDLKREKQKRQELENRIKQKKKKLETLEKEDDLDTALKKLIDQAKEFNMQRFHCSMEFKELLVEAVSLKQNLAERHMASIEFDAKIRESEARLKEHEKIALQASMHFENCKKEVQDHREQLSLAKRYAESIAVITPELAKEFLEMPSTIEELEAAIQDCKSQADSILCLNRNVIEEYEHRQRQIEAVSRKLEADREKLRRHKAEIDELKESWLPTLRRLVAQINDTFSHNFQEMAVAGEVSLDEHEIDFDQFGILIKVKFRQAGELQVLSAHHQSGGERSVSTILYLVSLQDLTHCPFRVVDEINQGMDPINERKMFQQLVRAASQPNTPHVPGNNALLNLLIFCKLQDWRTENCMCFLLTPKLLPDLEYSEACSILNIVNGPWIEQPSKVWSGGDCWRSVAGLVGETRS</sequence>